<feature type="domain" description="Conserved oligomeric Golgi complex subunit 4 C-terminal" evidence="1">
    <location>
        <begin position="502"/>
        <end position="712"/>
    </location>
</feature>
<dbReference type="InterPro" id="IPR048684">
    <property type="entry name" value="COG4_C"/>
</dbReference>
<dbReference type="EMBL" id="CAJJDO010000117">
    <property type="protein sequence ID" value="CAD8198015.1"/>
    <property type="molecule type" value="Genomic_DNA"/>
</dbReference>
<reference evidence="2" key="1">
    <citation type="submission" date="2021-01" db="EMBL/GenBank/DDBJ databases">
        <authorList>
            <consortium name="Genoscope - CEA"/>
            <person name="William W."/>
        </authorList>
    </citation>
    <scope>NUCLEOTIDE SEQUENCE</scope>
</reference>
<sequence length="722" mass="84443">MNSLKDIYPLIEQEEVLYSMRKQKLILEANKLLNSNESDTLDDSIKNSISKVSNLRQDAIVMDNQVHQIQQNAHVTIKSFEALKNQKKNVELLLNTLNCFLELSRIKNQLPIAIEQQDIASCIKFGQVYYEILPNLLKEFCQSDYQFVENIIMNQLIPFQKQQFELAVKNNELEKINLCSGLARVLHLEQSLDKVKNIYGEELLKDLRLLEQNEQQNLPLSFQDIVNNKYHYPFLNYFVGILELIKPEKFSKNVQQYYGVEGVLELIDYLVSKISHPYLLGVLKQLNSFFEIEKMVKNAKSVQSYDNQLLQSISKKINLDQKQLEKVSYYCDEISAISSEYNGFLQHLKQTAELDKDITNLAIGESITEYLSKYLEFSQIELQQQIVFFVQKSEPLKDLWNFDKAKFTKLLECQNVLLSNGYHEWLEEIFYLIKQQIQRAISTENQIIASALINFIGFQVISDDLHQITLQLFHRYLKKEYFSPQAIGISQEQTVNNSFIILLFNILSNIPMYLKTLKSQIYSELPKGPQSQMIVGAVEEMIEVNTKKFQKLIEEKLKVLAENLKSTVKEVFEEIKQLHFDQKDVVMLEQEREYQKYFSNQIKNAFKGLNQWKTQFTQDNYEQMSLHLCYSIAKQLEQIIMNKKFHQTGAVILEKEVRTSINYLITMTNPNNKQAFARLQLICSTLLLESYKEMEDFLSSSAISELSSNEIKKIRQLRIDLQ</sequence>
<protein>
    <recommendedName>
        <fullName evidence="1">Conserved oligomeric Golgi complex subunit 4 C-terminal domain-containing protein</fullName>
    </recommendedName>
</protein>
<dbReference type="InterPro" id="IPR048682">
    <property type="entry name" value="COG4"/>
</dbReference>
<dbReference type="Pfam" id="PF20662">
    <property type="entry name" value="COG4_C"/>
    <property type="match status" value="1"/>
</dbReference>
<dbReference type="Proteomes" id="UP000689195">
    <property type="component" value="Unassembled WGS sequence"/>
</dbReference>
<proteinExistence type="predicted"/>
<accession>A0A8S1XAP3</accession>
<dbReference type="OrthoDB" id="47059at2759"/>
<evidence type="ECO:0000313" key="3">
    <source>
        <dbReference type="Proteomes" id="UP000689195"/>
    </source>
</evidence>
<dbReference type="AlphaFoldDB" id="A0A8S1XAP3"/>
<evidence type="ECO:0000259" key="1">
    <source>
        <dbReference type="Pfam" id="PF20662"/>
    </source>
</evidence>
<comment type="caution">
    <text evidence="2">The sequence shown here is derived from an EMBL/GenBank/DDBJ whole genome shotgun (WGS) entry which is preliminary data.</text>
</comment>
<name>A0A8S1XAP3_9CILI</name>
<organism evidence="2 3">
    <name type="scientific">Paramecium pentaurelia</name>
    <dbReference type="NCBI Taxonomy" id="43138"/>
    <lineage>
        <taxon>Eukaryota</taxon>
        <taxon>Sar</taxon>
        <taxon>Alveolata</taxon>
        <taxon>Ciliophora</taxon>
        <taxon>Intramacronucleata</taxon>
        <taxon>Oligohymenophorea</taxon>
        <taxon>Peniculida</taxon>
        <taxon>Parameciidae</taxon>
        <taxon>Paramecium</taxon>
    </lineage>
</organism>
<evidence type="ECO:0000313" key="2">
    <source>
        <dbReference type="EMBL" id="CAD8198015.1"/>
    </source>
</evidence>
<keyword evidence="3" id="KW-1185">Reference proteome</keyword>
<gene>
    <name evidence="2" type="ORF">PPENT_87.1.T1170051</name>
</gene>
<dbReference type="PANTHER" id="PTHR24016">
    <property type="entry name" value="CONSERVED OLIGOMERIC GOLGI COMPLEX SUBUNIT 4"/>
    <property type="match status" value="1"/>
</dbReference>
<dbReference type="PANTHER" id="PTHR24016:SF0">
    <property type="entry name" value="CONSERVED OLIGOMERIC GOLGI COMPLEX SUBUNIT 4"/>
    <property type="match status" value="1"/>
</dbReference>